<name>A0ABW5PV76_9BACI</name>
<comment type="pathway">
    <text evidence="4">Cofactor biosynthesis; (R)-pantothenate biosynthesis; (R)-pantoate from 3-methyl-2-oxobutanoate: step 2/2.</text>
</comment>
<dbReference type="PANTHER" id="PTHR21708">
    <property type="entry name" value="PROBABLE 2-DEHYDROPANTOATE 2-REDUCTASE"/>
    <property type="match status" value="1"/>
</dbReference>
<dbReference type="SUPFAM" id="SSF51735">
    <property type="entry name" value="NAD(P)-binding Rossmann-fold domains"/>
    <property type="match status" value="1"/>
</dbReference>
<dbReference type="PANTHER" id="PTHR21708:SF26">
    <property type="entry name" value="2-DEHYDROPANTOATE 2-REDUCTASE"/>
    <property type="match status" value="1"/>
</dbReference>
<dbReference type="InterPro" id="IPR008927">
    <property type="entry name" value="6-PGluconate_DH-like_C_sf"/>
</dbReference>
<dbReference type="SUPFAM" id="SSF48179">
    <property type="entry name" value="6-phosphogluconate dehydrogenase C-terminal domain-like"/>
    <property type="match status" value="1"/>
</dbReference>
<evidence type="ECO:0000256" key="1">
    <source>
        <dbReference type="ARBA" id="ARBA00007870"/>
    </source>
</evidence>
<proteinExistence type="inferred from homology"/>
<dbReference type="InterPro" id="IPR013752">
    <property type="entry name" value="KPA_reductase"/>
</dbReference>
<feature type="domain" description="Ketopantoate reductase N-terminal" evidence="5">
    <location>
        <begin position="3"/>
        <end position="151"/>
    </location>
</feature>
<dbReference type="RefSeq" id="WP_379559871.1">
    <property type="nucleotide sequence ID" value="NZ_CP085256.1"/>
</dbReference>
<evidence type="ECO:0000256" key="3">
    <source>
        <dbReference type="ARBA" id="ARBA00023002"/>
    </source>
</evidence>
<reference evidence="8" key="1">
    <citation type="journal article" date="2019" name="Int. J. Syst. Evol. Microbiol.">
        <title>The Global Catalogue of Microorganisms (GCM) 10K type strain sequencing project: providing services to taxonomists for standard genome sequencing and annotation.</title>
        <authorList>
            <consortium name="The Broad Institute Genomics Platform"/>
            <consortium name="The Broad Institute Genome Sequencing Center for Infectious Disease"/>
            <person name="Wu L."/>
            <person name="Ma J."/>
        </authorList>
    </citation>
    <scope>NUCLEOTIDE SEQUENCE [LARGE SCALE GENOMIC DNA]</scope>
    <source>
        <strain evidence="8">TISTR 1858</strain>
    </source>
</reference>
<organism evidence="7 8">
    <name type="scientific">Oceanobacillus kapialis</name>
    <dbReference type="NCBI Taxonomy" id="481353"/>
    <lineage>
        <taxon>Bacteria</taxon>
        <taxon>Bacillati</taxon>
        <taxon>Bacillota</taxon>
        <taxon>Bacilli</taxon>
        <taxon>Bacillales</taxon>
        <taxon>Bacillaceae</taxon>
        <taxon>Oceanobacillus</taxon>
    </lineage>
</organism>
<dbReference type="InterPro" id="IPR013332">
    <property type="entry name" value="KPR_N"/>
</dbReference>
<comment type="catalytic activity">
    <reaction evidence="4">
        <text>(R)-pantoate + NADP(+) = 2-dehydropantoate + NADPH + H(+)</text>
        <dbReference type="Rhea" id="RHEA:16233"/>
        <dbReference type="ChEBI" id="CHEBI:11561"/>
        <dbReference type="ChEBI" id="CHEBI:15378"/>
        <dbReference type="ChEBI" id="CHEBI:15980"/>
        <dbReference type="ChEBI" id="CHEBI:57783"/>
        <dbReference type="ChEBI" id="CHEBI:58349"/>
        <dbReference type="EC" id="1.1.1.169"/>
    </reaction>
</comment>
<keyword evidence="3 4" id="KW-0560">Oxidoreductase</keyword>
<dbReference type="NCBIfam" id="TIGR00745">
    <property type="entry name" value="apbA_panE"/>
    <property type="match status" value="1"/>
</dbReference>
<dbReference type="Gene3D" id="1.10.1040.10">
    <property type="entry name" value="N-(1-d-carboxylethyl)-l-norvaline Dehydrogenase, domain 2"/>
    <property type="match status" value="1"/>
</dbReference>
<dbReference type="Proteomes" id="UP001597451">
    <property type="component" value="Unassembled WGS sequence"/>
</dbReference>
<comment type="caution">
    <text evidence="7">The sequence shown here is derived from an EMBL/GenBank/DDBJ whole genome shotgun (WGS) entry which is preliminary data.</text>
</comment>
<sequence>MNVVVVGAGALGGYFGARLQEIGANVTFLVRERRAVELDEHGLKIYSKHGDYSIEQPNVATDPKSIPHADLVLVGVKGYHLEGVLQPLKVLVANGAYVLPILNGIEHIEVLQRHLGRKAVLGGLSFIIATLNNKGHVVHTSDFHDLIFGPLHPVQRGICKKLESFVGEANFSVSNSESILTELWKKYMFINAFSGITTATNLSIGEVRAYPETFQLAKEVLQEMKYLANANGANLSDDDVKEAEKKLHALHAEATSSMHQDRRKGLRLELDHLHGGAIRLAERAGIDLSYTKAVYGMIKPFEKA</sequence>
<comment type="function">
    <text evidence="4">Catalyzes the NADPH-dependent reduction of ketopantoate into pantoic acid.</text>
</comment>
<dbReference type="InterPro" id="IPR036291">
    <property type="entry name" value="NAD(P)-bd_dom_sf"/>
</dbReference>
<keyword evidence="4" id="KW-0566">Pantothenate biosynthesis</keyword>
<evidence type="ECO:0000256" key="4">
    <source>
        <dbReference type="RuleBase" id="RU362068"/>
    </source>
</evidence>
<dbReference type="Pfam" id="PF02558">
    <property type="entry name" value="ApbA"/>
    <property type="match status" value="1"/>
</dbReference>
<evidence type="ECO:0000256" key="2">
    <source>
        <dbReference type="ARBA" id="ARBA00022857"/>
    </source>
</evidence>
<feature type="domain" description="Ketopantoate reductase C-terminal" evidence="6">
    <location>
        <begin position="179"/>
        <end position="300"/>
    </location>
</feature>
<dbReference type="Gene3D" id="3.40.50.720">
    <property type="entry name" value="NAD(P)-binding Rossmann-like Domain"/>
    <property type="match status" value="1"/>
</dbReference>
<dbReference type="Pfam" id="PF08546">
    <property type="entry name" value="ApbA_C"/>
    <property type="match status" value="1"/>
</dbReference>
<accession>A0ABW5PV76</accession>
<keyword evidence="2 4" id="KW-0521">NADP</keyword>
<protein>
    <recommendedName>
        <fullName evidence="4">2-dehydropantoate 2-reductase</fullName>
        <ecNumber evidence="4">1.1.1.169</ecNumber>
    </recommendedName>
    <alternativeName>
        <fullName evidence="4">Ketopantoate reductase</fullName>
    </alternativeName>
</protein>
<evidence type="ECO:0000259" key="6">
    <source>
        <dbReference type="Pfam" id="PF08546"/>
    </source>
</evidence>
<evidence type="ECO:0000313" key="8">
    <source>
        <dbReference type="Proteomes" id="UP001597451"/>
    </source>
</evidence>
<dbReference type="InterPro" id="IPR051402">
    <property type="entry name" value="KPR-Related"/>
</dbReference>
<evidence type="ECO:0000313" key="7">
    <source>
        <dbReference type="EMBL" id="MFD2627264.1"/>
    </source>
</evidence>
<evidence type="ECO:0000259" key="5">
    <source>
        <dbReference type="Pfam" id="PF02558"/>
    </source>
</evidence>
<dbReference type="InterPro" id="IPR013328">
    <property type="entry name" value="6PGD_dom2"/>
</dbReference>
<gene>
    <name evidence="7" type="ORF">ACFSUN_00500</name>
</gene>
<keyword evidence="8" id="KW-1185">Reference proteome</keyword>
<dbReference type="EMBL" id="JBHUMX010000001">
    <property type="protein sequence ID" value="MFD2627264.1"/>
    <property type="molecule type" value="Genomic_DNA"/>
</dbReference>
<dbReference type="EC" id="1.1.1.169" evidence="4"/>
<dbReference type="InterPro" id="IPR003710">
    <property type="entry name" value="ApbA"/>
</dbReference>
<comment type="similarity">
    <text evidence="1 4">Belongs to the ketopantoate reductase family.</text>
</comment>